<accession>A0A9N8YUE6</accession>
<organism evidence="2 3">
    <name type="scientific">Ambispora gerdemannii</name>
    <dbReference type="NCBI Taxonomy" id="144530"/>
    <lineage>
        <taxon>Eukaryota</taxon>
        <taxon>Fungi</taxon>
        <taxon>Fungi incertae sedis</taxon>
        <taxon>Mucoromycota</taxon>
        <taxon>Glomeromycotina</taxon>
        <taxon>Glomeromycetes</taxon>
        <taxon>Archaeosporales</taxon>
        <taxon>Ambisporaceae</taxon>
        <taxon>Ambispora</taxon>
    </lineage>
</organism>
<sequence>MEAKRWRRVIARTTLNKRYNMNANCQQPATEKTMALVTVQTPPPNPHDDRTAMIIDWLINLFILIGASFWSRWGSRILTASEKIADGLLTLQGYMPPTSFNQWIRRSSFCYHSPQWPTSFGEATERSSIGPKDLAKLSA</sequence>
<feature type="transmembrane region" description="Helical" evidence="1">
    <location>
        <begin position="52"/>
        <end position="70"/>
    </location>
</feature>
<name>A0A9N8YUE6_9GLOM</name>
<keyword evidence="1" id="KW-0812">Transmembrane</keyword>
<keyword evidence="1" id="KW-1133">Transmembrane helix</keyword>
<dbReference type="EMBL" id="CAJVPL010000112">
    <property type="protein sequence ID" value="CAG8448691.1"/>
    <property type="molecule type" value="Genomic_DNA"/>
</dbReference>
<comment type="caution">
    <text evidence="2">The sequence shown here is derived from an EMBL/GenBank/DDBJ whole genome shotgun (WGS) entry which is preliminary data.</text>
</comment>
<dbReference type="Proteomes" id="UP000789831">
    <property type="component" value="Unassembled WGS sequence"/>
</dbReference>
<evidence type="ECO:0000313" key="3">
    <source>
        <dbReference type="Proteomes" id="UP000789831"/>
    </source>
</evidence>
<protein>
    <submittedName>
        <fullName evidence="2">10397_t:CDS:1</fullName>
    </submittedName>
</protein>
<keyword evidence="1" id="KW-0472">Membrane</keyword>
<proteinExistence type="predicted"/>
<evidence type="ECO:0000313" key="2">
    <source>
        <dbReference type="EMBL" id="CAG8448691.1"/>
    </source>
</evidence>
<gene>
    <name evidence="2" type="ORF">AGERDE_LOCUS1587</name>
</gene>
<keyword evidence="3" id="KW-1185">Reference proteome</keyword>
<evidence type="ECO:0000256" key="1">
    <source>
        <dbReference type="SAM" id="Phobius"/>
    </source>
</evidence>
<dbReference type="AlphaFoldDB" id="A0A9N8YUE6"/>
<reference evidence="2" key="1">
    <citation type="submission" date="2021-06" db="EMBL/GenBank/DDBJ databases">
        <authorList>
            <person name="Kallberg Y."/>
            <person name="Tangrot J."/>
            <person name="Rosling A."/>
        </authorList>
    </citation>
    <scope>NUCLEOTIDE SEQUENCE</scope>
    <source>
        <strain evidence="2">MT106</strain>
    </source>
</reference>